<reference evidence="1" key="1">
    <citation type="submission" date="2023-03" db="EMBL/GenBank/DDBJ databases">
        <title>Massive genome expansion in bonnet fungi (Mycena s.s.) driven by repeated elements and novel gene families across ecological guilds.</title>
        <authorList>
            <consortium name="Lawrence Berkeley National Laboratory"/>
            <person name="Harder C.B."/>
            <person name="Miyauchi S."/>
            <person name="Viragh M."/>
            <person name="Kuo A."/>
            <person name="Thoen E."/>
            <person name="Andreopoulos B."/>
            <person name="Lu D."/>
            <person name="Skrede I."/>
            <person name="Drula E."/>
            <person name="Henrissat B."/>
            <person name="Morin E."/>
            <person name="Kohler A."/>
            <person name="Barry K."/>
            <person name="LaButti K."/>
            <person name="Morin E."/>
            <person name="Salamov A."/>
            <person name="Lipzen A."/>
            <person name="Mereny Z."/>
            <person name="Hegedus B."/>
            <person name="Baldrian P."/>
            <person name="Stursova M."/>
            <person name="Weitz H."/>
            <person name="Taylor A."/>
            <person name="Grigoriev I.V."/>
            <person name="Nagy L.G."/>
            <person name="Martin F."/>
            <person name="Kauserud H."/>
        </authorList>
    </citation>
    <scope>NUCLEOTIDE SEQUENCE</scope>
    <source>
        <strain evidence="1">9284</strain>
    </source>
</reference>
<evidence type="ECO:0000313" key="1">
    <source>
        <dbReference type="EMBL" id="KAJ7604539.1"/>
    </source>
</evidence>
<proteinExistence type="predicted"/>
<dbReference type="EMBL" id="JARKIF010000101">
    <property type="protein sequence ID" value="KAJ7604539.1"/>
    <property type="molecule type" value="Genomic_DNA"/>
</dbReference>
<gene>
    <name evidence="1" type="ORF">FB45DRAFT_956423</name>
</gene>
<evidence type="ECO:0000313" key="2">
    <source>
        <dbReference type="Proteomes" id="UP001221142"/>
    </source>
</evidence>
<accession>A0AAD7AYM4</accession>
<keyword evidence="2" id="KW-1185">Reference proteome</keyword>
<comment type="caution">
    <text evidence="1">The sequence shown here is derived from an EMBL/GenBank/DDBJ whole genome shotgun (WGS) entry which is preliminary data.</text>
</comment>
<protein>
    <submittedName>
        <fullName evidence="1">Uncharacterized protein</fullName>
    </submittedName>
</protein>
<name>A0AAD7AYM4_9AGAR</name>
<organism evidence="1 2">
    <name type="scientific">Roridomyces roridus</name>
    <dbReference type="NCBI Taxonomy" id="1738132"/>
    <lineage>
        <taxon>Eukaryota</taxon>
        <taxon>Fungi</taxon>
        <taxon>Dikarya</taxon>
        <taxon>Basidiomycota</taxon>
        <taxon>Agaricomycotina</taxon>
        <taxon>Agaricomycetes</taxon>
        <taxon>Agaricomycetidae</taxon>
        <taxon>Agaricales</taxon>
        <taxon>Marasmiineae</taxon>
        <taxon>Mycenaceae</taxon>
        <taxon>Roridomyces</taxon>
    </lineage>
</organism>
<dbReference type="Proteomes" id="UP001221142">
    <property type="component" value="Unassembled WGS sequence"/>
</dbReference>
<dbReference type="AlphaFoldDB" id="A0AAD7AYM4"/>
<sequence>MLKARNPASRLHPQVLLFAFQDTYTEELFPGLRLSKQLLKPRAITLDQFRRLSSKHGRVYYSVSEEKRGGRRVSARVYYRSEFSHLAHVASGALSQSYPAPAPPPPPFPYPHCLAQCFLRGRPWSATARPTRECHRWRRSPVIRVQYEIL</sequence>
<feature type="non-terminal residue" evidence="1">
    <location>
        <position position="150"/>
    </location>
</feature>